<dbReference type="Proteomes" id="UP000239649">
    <property type="component" value="Unassembled WGS sequence"/>
</dbReference>
<evidence type="ECO:0000256" key="1">
    <source>
        <dbReference type="SAM" id="MobiDB-lite"/>
    </source>
</evidence>
<evidence type="ECO:0000313" key="3">
    <source>
        <dbReference type="Proteomes" id="UP000239649"/>
    </source>
</evidence>
<reference evidence="2 3" key="1">
    <citation type="journal article" date="2018" name="Plant J.">
        <title>Genome sequences of Chlorella sorokiniana UTEX 1602 and Micractinium conductrix SAG 241.80: implications to maltose excretion by a green alga.</title>
        <authorList>
            <person name="Arriola M.B."/>
            <person name="Velmurugan N."/>
            <person name="Zhang Y."/>
            <person name="Plunkett M.H."/>
            <person name="Hondzo H."/>
            <person name="Barney B.M."/>
        </authorList>
    </citation>
    <scope>NUCLEOTIDE SEQUENCE [LARGE SCALE GENOMIC DNA]</scope>
    <source>
        <strain evidence="2 3">SAG 241.80</strain>
    </source>
</reference>
<feature type="region of interest" description="Disordered" evidence="1">
    <location>
        <begin position="227"/>
        <end position="257"/>
    </location>
</feature>
<dbReference type="STRING" id="554055.A0A2P6V1C9"/>
<sequence length="257" mass="27125">MDGVDYSSQPVLQGIESHLTQQRQAVKQCEAVVETLGDVATMLASSSADPQQLEELRAAVKRVLEARHGAELHGAVLQELKGSYAAGPGGTDFGAAISGRSTALAEATPYDARQDPLYQEFERAAGGDGDDEPAGMERIDDDIEIEGGGALLAPNERCPVSNKLLLELDDPVQDSTGVVYERAAVQQFFRTLPPHKHGRAIIMAGSTHQVTYGELVPADKVIREKRRAARRQQLVGRGGGGGGGGDGGGADEDVLDV</sequence>
<gene>
    <name evidence="2" type="ORF">C2E20_8476</name>
</gene>
<accession>A0A2P6V1C9</accession>
<protein>
    <submittedName>
        <fullName evidence="2">E3 SUMO-ligase MMS21</fullName>
    </submittedName>
</protein>
<name>A0A2P6V1C9_9CHLO</name>
<organism evidence="2 3">
    <name type="scientific">Micractinium conductrix</name>
    <dbReference type="NCBI Taxonomy" id="554055"/>
    <lineage>
        <taxon>Eukaryota</taxon>
        <taxon>Viridiplantae</taxon>
        <taxon>Chlorophyta</taxon>
        <taxon>core chlorophytes</taxon>
        <taxon>Trebouxiophyceae</taxon>
        <taxon>Chlorellales</taxon>
        <taxon>Chlorellaceae</taxon>
        <taxon>Chlorella clade</taxon>
        <taxon>Micractinium</taxon>
    </lineage>
</organism>
<comment type="caution">
    <text evidence="2">The sequence shown here is derived from an EMBL/GenBank/DDBJ whole genome shotgun (WGS) entry which is preliminary data.</text>
</comment>
<keyword evidence="3" id="KW-1185">Reference proteome</keyword>
<dbReference type="OrthoDB" id="511386at2759"/>
<evidence type="ECO:0000313" key="2">
    <source>
        <dbReference type="EMBL" id="PSC67899.1"/>
    </source>
</evidence>
<dbReference type="GO" id="GO:0016874">
    <property type="term" value="F:ligase activity"/>
    <property type="evidence" value="ECO:0007669"/>
    <property type="project" value="UniProtKB-KW"/>
</dbReference>
<dbReference type="AlphaFoldDB" id="A0A2P6V1C9"/>
<dbReference type="EMBL" id="LHPF02000045">
    <property type="protein sequence ID" value="PSC67899.1"/>
    <property type="molecule type" value="Genomic_DNA"/>
</dbReference>
<proteinExistence type="predicted"/>
<feature type="compositionally biased region" description="Gly residues" evidence="1">
    <location>
        <begin position="236"/>
        <end position="248"/>
    </location>
</feature>